<feature type="compositionally biased region" description="Basic and acidic residues" evidence="1">
    <location>
        <begin position="224"/>
        <end position="245"/>
    </location>
</feature>
<sequence length="257" mass="29638">MMSAKQPIGHVNMTSEYTKPKELHEKRESTGHYYLSSEPTRPKTVEKKHAEGHKDMGVHPNRHAQDRRDNVGHKDISSQINRERQTEKLPAGHKLIGSRGSATKEVERRSGSIGHHSMNSRGSRQLPKTIPPKVPLGHRSMHVEHPEIVSSTLSPKDHRVTYPSDYNYLAKNSRGDGNLNLNKYKGEVEQRHPSHFQPHQSRRHTEAIFKPTNRIVPEETKLADELQRRQIQQHEKINQRPDSTRKKSRHVHFNNPS</sequence>
<keyword evidence="3" id="KW-1185">Reference proteome</keyword>
<feature type="compositionally biased region" description="Basic and acidic residues" evidence="1">
    <location>
        <begin position="18"/>
        <end position="30"/>
    </location>
</feature>
<organism evidence="2 3">
    <name type="scientific">Cimex lectularius</name>
    <name type="common">Bed bug</name>
    <name type="synonym">Acanthia lectularia</name>
    <dbReference type="NCBI Taxonomy" id="79782"/>
    <lineage>
        <taxon>Eukaryota</taxon>
        <taxon>Metazoa</taxon>
        <taxon>Ecdysozoa</taxon>
        <taxon>Arthropoda</taxon>
        <taxon>Hexapoda</taxon>
        <taxon>Insecta</taxon>
        <taxon>Pterygota</taxon>
        <taxon>Neoptera</taxon>
        <taxon>Paraneoptera</taxon>
        <taxon>Hemiptera</taxon>
        <taxon>Heteroptera</taxon>
        <taxon>Panheteroptera</taxon>
        <taxon>Cimicomorpha</taxon>
        <taxon>Cimicidae</taxon>
        <taxon>Cimex</taxon>
    </lineage>
</organism>
<evidence type="ECO:0000313" key="3">
    <source>
        <dbReference type="Proteomes" id="UP000494040"/>
    </source>
</evidence>
<evidence type="ECO:0000256" key="1">
    <source>
        <dbReference type="SAM" id="MobiDB-lite"/>
    </source>
</evidence>
<feature type="compositionally biased region" description="Basic residues" evidence="1">
    <location>
        <begin position="246"/>
        <end position="257"/>
    </location>
</feature>
<dbReference type="KEGG" id="clec:106664410"/>
<evidence type="ECO:0000313" key="2">
    <source>
        <dbReference type="EnsemblMetazoa" id="XP_014245594.1"/>
    </source>
</evidence>
<dbReference type="GeneID" id="106664410"/>
<dbReference type="EnsemblMetazoa" id="XM_014390108.1">
    <property type="protein sequence ID" value="XP_014245594.1"/>
    <property type="gene ID" value="LOC106664410"/>
</dbReference>
<dbReference type="AlphaFoldDB" id="A0A8I6RKG9"/>
<reference evidence="2" key="1">
    <citation type="submission" date="2022-01" db="UniProtKB">
        <authorList>
            <consortium name="EnsemblMetazoa"/>
        </authorList>
    </citation>
    <scope>IDENTIFICATION</scope>
</reference>
<accession>A0A8I6RKG9</accession>
<feature type="region of interest" description="Disordered" evidence="1">
    <location>
        <begin position="1"/>
        <end position="130"/>
    </location>
</feature>
<dbReference type="Proteomes" id="UP000494040">
    <property type="component" value="Unassembled WGS sequence"/>
</dbReference>
<dbReference type="RefSeq" id="XP_014245594.1">
    <property type="nucleotide sequence ID" value="XM_014390108.1"/>
</dbReference>
<protein>
    <submittedName>
        <fullName evidence="2">Uncharacterized protein</fullName>
    </submittedName>
</protein>
<feature type="compositionally biased region" description="Basic and acidic residues" evidence="1">
    <location>
        <begin position="40"/>
        <end position="87"/>
    </location>
</feature>
<name>A0A8I6RKG9_CIMLE</name>
<proteinExistence type="predicted"/>
<feature type="region of interest" description="Disordered" evidence="1">
    <location>
        <begin position="224"/>
        <end position="257"/>
    </location>
</feature>